<keyword evidence="4" id="KW-1133">Transmembrane helix</keyword>
<dbReference type="SUPFAM" id="SSF109998">
    <property type="entry name" value="Triger factor/SurA peptide-binding domain-like"/>
    <property type="match status" value="1"/>
</dbReference>
<organism evidence="9 10">
    <name type="scientific">Tsuneonella deserti</name>
    <dbReference type="NCBI Taxonomy" id="2035528"/>
    <lineage>
        <taxon>Bacteria</taxon>
        <taxon>Pseudomonadati</taxon>
        <taxon>Pseudomonadota</taxon>
        <taxon>Alphaproteobacteria</taxon>
        <taxon>Sphingomonadales</taxon>
        <taxon>Erythrobacteraceae</taxon>
        <taxon>Tsuneonella</taxon>
    </lineage>
</organism>
<feature type="domain" description="PpiC" evidence="8">
    <location>
        <begin position="253"/>
        <end position="372"/>
    </location>
</feature>
<comment type="caution">
    <text evidence="9">The sequence shown here is derived from an EMBL/GenBank/DDBJ whole genome shotgun (WGS) entry which is preliminary data.</text>
</comment>
<keyword evidence="6" id="KW-0143">Chaperone</keyword>
<evidence type="ECO:0000256" key="6">
    <source>
        <dbReference type="ARBA" id="ARBA00023186"/>
    </source>
</evidence>
<evidence type="ECO:0000259" key="8">
    <source>
        <dbReference type="Pfam" id="PF13145"/>
    </source>
</evidence>
<keyword evidence="2" id="KW-1003">Cell membrane</keyword>
<name>A0ABQ1S3Y0_9SPHN</name>
<reference evidence="10" key="1">
    <citation type="journal article" date="2019" name="Int. J. Syst. Evol. Microbiol.">
        <title>The Global Catalogue of Microorganisms (GCM) 10K type strain sequencing project: providing services to taxonomists for standard genome sequencing and annotation.</title>
        <authorList>
            <consortium name="The Broad Institute Genomics Platform"/>
            <consortium name="The Broad Institute Genome Sequencing Center for Infectious Disease"/>
            <person name="Wu L."/>
            <person name="Ma J."/>
        </authorList>
    </citation>
    <scope>NUCLEOTIDE SEQUENCE [LARGE SCALE GENOMIC DNA]</scope>
    <source>
        <strain evidence="10">CGMCC 1.15959</strain>
    </source>
</reference>
<dbReference type="PANTHER" id="PTHR47529:SF1">
    <property type="entry name" value="PERIPLASMIC CHAPERONE PPID"/>
    <property type="match status" value="1"/>
</dbReference>
<dbReference type="InterPro" id="IPR000297">
    <property type="entry name" value="PPIase_PpiC"/>
</dbReference>
<gene>
    <name evidence="9" type="ORF">GCM10011515_10740</name>
</gene>
<dbReference type="Pfam" id="PF13624">
    <property type="entry name" value="SurA_N_3"/>
    <property type="match status" value="1"/>
</dbReference>
<evidence type="ECO:0000256" key="4">
    <source>
        <dbReference type="ARBA" id="ARBA00022989"/>
    </source>
</evidence>
<dbReference type="RefSeq" id="WP_188644195.1">
    <property type="nucleotide sequence ID" value="NZ_BMKL01000001.1"/>
</dbReference>
<evidence type="ECO:0000256" key="3">
    <source>
        <dbReference type="ARBA" id="ARBA00022692"/>
    </source>
</evidence>
<dbReference type="Proteomes" id="UP000619041">
    <property type="component" value="Unassembled WGS sequence"/>
</dbReference>
<evidence type="ECO:0000313" key="10">
    <source>
        <dbReference type="Proteomes" id="UP000619041"/>
    </source>
</evidence>
<dbReference type="Pfam" id="PF13145">
    <property type="entry name" value="Rotamase_2"/>
    <property type="match status" value="1"/>
</dbReference>
<keyword evidence="10" id="KW-1185">Reference proteome</keyword>
<accession>A0ABQ1S3Y0</accession>
<proteinExistence type="inferred from homology"/>
<keyword evidence="5" id="KW-0472">Membrane</keyword>
<comment type="subcellular location">
    <subcellularLocation>
        <location evidence="1">Cell membrane</location>
        <topology evidence="1">Single-pass type II membrane protein</topology>
    </subcellularLocation>
</comment>
<protein>
    <recommendedName>
        <fullName evidence="8">PpiC domain-containing protein</fullName>
    </recommendedName>
</protein>
<evidence type="ECO:0000256" key="1">
    <source>
        <dbReference type="ARBA" id="ARBA00004401"/>
    </source>
</evidence>
<sequence length="643" mass="68190">MLQFFRNIFKSKYGVLLTLVFIGIIGVAFAVGDVAGTGSLGGGISGGDRVAVVGGDKISAAELSEAASNAVDQVRQENPTVSMAAFVGQGGLTEVLDQLLDRRAISNWARDHGLRAGNNLVNSEIRRIPAFAGPDGKFNEAIYQQTIAARKLTDAVVRRDLADGLLAQQTLVPAAFGAKMPQKIALRYAALAKERRQGAVAVIPSSAFAPKGAPTESQLVSYYNAHKSDFIRPERRELRYAVFDAKSLGSVDPTDAEIAARYARDRSTKYAARERRNLTQLIVPTRQAAQSIAQRGPGALEAGAKQAGLETAKVAEVDRQTYAGQTSQSVASAVFAAPRGTIATPTKGGLGWYVVRIDAVTSTPARSLDQVRGEIAAALRDEKRSRALSELASDVEQQIDEGNALADIAKSLKVELQTTKPVVADGRVYGSSTERAPEVLAPALASAFEMEEGEPQIAALPGGQSYLVYETSRITPSAAAPMAEIREDVVAGWRRATGSAAAKAAADRILARIAKGQSLSQALAAEKVSLPSPNPVDMSREQLAAQGRQVPPPLALLFSMAKNSVKKLEAPNDIGWYVVSLNSVEPGKIAPSDPIVAQAANSLGQLLGREYGDALRVAIRKEVGVERNPEAVAEVRKRLIGEN</sequence>
<dbReference type="PANTHER" id="PTHR47529">
    <property type="entry name" value="PEPTIDYL-PROLYL CIS-TRANS ISOMERASE D"/>
    <property type="match status" value="1"/>
</dbReference>
<dbReference type="EMBL" id="BMKL01000001">
    <property type="protein sequence ID" value="GGD92870.1"/>
    <property type="molecule type" value="Genomic_DNA"/>
</dbReference>
<dbReference type="InterPro" id="IPR027304">
    <property type="entry name" value="Trigger_fact/SurA_dom_sf"/>
</dbReference>
<dbReference type="Gene3D" id="1.10.4030.10">
    <property type="entry name" value="Porin chaperone SurA, peptide-binding domain"/>
    <property type="match status" value="1"/>
</dbReference>
<dbReference type="InterPro" id="IPR052029">
    <property type="entry name" value="PpiD_chaperone"/>
</dbReference>
<evidence type="ECO:0000313" key="9">
    <source>
        <dbReference type="EMBL" id="GGD92870.1"/>
    </source>
</evidence>
<evidence type="ECO:0000256" key="7">
    <source>
        <dbReference type="ARBA" id="ARBA00038408"/>
    </source>
</evidence>
<comment type="similarity">
    <text evidence="7">Belongs to the PpiD chaperone family.</text>
</comment>
<evidence type="ECO:0000256" key="2">
    <source>
        <dbReference type="ARBA" id="ARBA00022475"/>
    </source>
</evidence>
<keyword evidence="3" id="KW-0812">Transmembrane</keyword>
<evidence type="ECO:0000256" key="5">
    <source>
        <dbReference type="ARBA" id="ARBA00023136"/>
    </source>
</evidence>